<name>A0AAX3YFE1_RHOOP</name>
<dbReference type="EMBL" id="CP130953">
    <property type="protein sequence ID" value="WLF46906.1"/>
    <property type="molecule type" value="Genomic_DNA"/>
</dbReference>
<proteinExistence type="predicted"/>
<dbReference type="SUPFAM" id="SSF46785">
    <property type="entry name" value="Winged helix' DNA-binding domain"/>
    <property type="match status" value="1"/>
</dbReference>
<dbReference type="InterPro" id="IPR011711">
    <property type="entry name" value="GntR_C"/>
</dbReference>
<dbReference type="AlphaFoldDB" id="A0AAX3YFE1"/>
<evidence type="ECO:0000313" key="6">
    <source>
        <dbReference type="EMBL" id="WLF46906.1"/>
    </source>
</evidence>
<dbReference type="PANTHER" id="PTHR43537">
    <property type="entry name" value="TRANSCRIPTIONAL REGULATOR, GNTR FAMILY"/>
    <property type="match status" value="1"/>
</dbReference>
<evidence type="ECO:0000256" key="3">
    <source>
        <dbReference type="ARBA" id="ARBA00023163"/>
    </source>
</evidence>
<evidence type="ECO:0000313" key="7">
    <source>
        <dbReference type="Proteomes" id="UP001066327"/>
    </source>
</evidence>
<evidence type="ECO:0000313" key="5">
    <source>
        <dbReference type="EMBL" id="MCZ4587757.1"/>
    </source>
</evidence>
<dbReference type="PROSITE" id="PS50949">
    <property type="entry name" value="HTH_GNTR"/>
    <property type="match status" value="1"/>
</dbReference>
<dbReference type="SUPFAM" id="SSF48008">
    <property type="entry name" value="GntR ligand-binding domain-like"/>
    <property type="match status" value="1"/>
</dbReference>
<dbReference type="PANTHER" id="PTHR43537:SF44">
    <property type="entry name" value="GNTR FAMILY REGULATORY PROTEIN"/>
    <property type="match status" value="1"/>
</dbReference>
<keyword evidence="2" id="KW-0238">DNA-binding</keyword>
<protein>
    <submittedName>
        <fullName evidence="6">FCD domain-containing protein</fullName>
    </submittedName>
</protein>
<dbReference type="GO" id="GO:0003700">
    <property type="term" value="F:DNA-binding transcription factor activity"/>
    <property type="evidence" value="ECO:0007669"/>
    <property type="project" value="InterPro"/>
</dbReference>
<organism evidence="6 8">
    <name type="scientific">Rhodococcus opacus</name>
    <name type="common">Nocardia opaca</name>
    <dbReference type="NCBI Taxonomy" id="37919"/>
    <lineage>
        <taxon>Bacteria</taxon>
        <taxon>Bacillati</taxon>
        <taxon>Actinomycetota</taxon>
        <taxon>Actinomycetes</taxon>
        <taxon>Mycobacteriales</taxon>
        <taxon>Nocardiaceae</taxon>
        <taxon>Rhodococcus</taxon>
    </lineage>
</organism>
<dbReference type="InterPro" id="IPR036390">
    <property type="entry name" value="WH_DNA-bd_sf"/>
</dbReference>
<dbReference type="Proteomes" id="UP001066327">
    <property type="component" value="Unassembled WGS sequence"/>
</dbReference>
<dbReference type="SMART" id="SM00345">
    <property type="entry name" value="HTH_GNTR"/>
    <property type="match status" value="1"/>
</dbReference>
<dbReference type="CDD" id="cd07377">
    <property type="entry name" value="WHTH_GntR"/>
    <property type="match status" value="1"/>
</dbReference>
<feature type="domain" description="HTH gntR-type" evidence="4">
    <location>
        <begin position="17"/>
        <end position="87"/>
    </location>
</feature>
<sequence>MNGTRPGTRRRGELRSEKLSELIARQVLHDIADKQLAPGTQLPAETAMCERFNVGKASVREAMRILEINGLISIRTGSGGGPIVGSTNGRGYGSMSTLHFQSIGATLRDLINARAALEPTLAAQAAARPGPEAGKALRASLESSLQITRTDPDKFASMNSDFHAVLYSVSGNPILALIARALRDIWSVRVESVMLPEDERHEVENSHKRITEAVEQHDAPEAERLVREHVEFYRDFCEDNYPHILSDIVEWW</sequence>
<dbReference type="Pfam" id="PF00392">
    <property type="entry name" value="GntR"/>
    <property type="match status" value="1"/>
</dbReference>
<dbReference type="SMART" id="SM00895">
    <property type="entry name" value="FCD"/>
    <property type="match status" value="1"/>
</dbReference>
<accession>A0AAX3YFE1</accession>
<dbReference type="Gene3D" id="1.10.10.10">
    <property type="entry name" value="Winged helix-like DNA-binding domain superfamily/Winged helix DNA-binding domain"/>
    <property type="match status" value="1"/>
</dbReference>
<dbReference type="Pfam" id="PF07729">
    <property type="entry name" value="FCD"/>
    <property type="match status" value="1"/>
</dbReference>
<evidence type="ECO:0000259" key="4">
    <source>
        <dbReference type="PROSITE" id="PS50949"/>
    </source>
</evidence>
<gene>
    <name evidence="5" type="ORF">O4328_29390</name>
    <name evidence="6" type="ORF">Q5707_34370</name>
</gene>
<dbReference type="Gene3D" id="1.20.120.530">
    <property type="entry name" value="GntR ligand-binding domain-like"/>
    <property type="match status" value="1"/>
</dbReference>
<keyword evidence="1" id="KW-0805">Transcription regulation</keyword>
<dbReference type="PRINTS" id="PR00035">
    <property type="entry name" value="HTHGNTR"/>
</dbReference>
<evidence type="ECO:0000256" key="1">
    <source>
        <dbReference type="ARBA" id="ARBA00023015"/>
    </source>
</evidence>
<keyword evidence="3" id="KW-0804">Transcription</keyword>
<dbReference type="RefSeq" id="WP_120660242.1">
    <property type="nucleotide sequence ID" value="NZ_CP072193.1"/>
</dbReference>
<evidence type="ECO:0000313" key="8">
    <source>
        <dbReference type="Proteomes" id="UP001231166"/>
    </source>
</evidence>
<dbReference type="Proteomes" id="UP001231166">
    <property type="component" value="Chromosome"/>
</dbReference>
<dbReference type="EMBL" id="JAPWIS010000018">
    <property type="protein sequence ID" value="MCZ4587757.1"/>
    <property type="molecule type" value="Genomic_DNA"/>
</dbReference>
<dbReference type="InterPro" id="IPR008920">
    <property type="entry name" value="TF_FadR/GntR_C"/>
</dbReference>
<dbReference type="GO" id="GO:0003677">
    <property type="term" value="F:DNA binding"/>
    <property type="evidence" value="ECO:0007669"/>
    <property type="project" value="UniProtKB-KW"/>
</dbReference>
<dbReference type="InterPro" id="IPR036388">
    <property type="entry name" value="WH-like_DNA-bd_sf"/>
</dbReference>
<reference evidence="5" key="1">
    <citation type="submission" date="2022-12" db="EMBL/GenBank/DDBJ databases">
        <authorList>
            <person name="Krivoruchko A.V."/>
            <person name="Elkin A."/>
        </authorList>
    </citation>
    <scope>NUCLEOTIDE SEQUENCE</scope>
    <source>
        <strain evidence="5">IEGM 249</strain>
    </source>
</reference>
<evidence type="ECO:0000256" key="2">
    <source>
        <dbReference type="ARBA" id="ARBA00023125"/>
    </source>
</evidence>
<dbReference type="InterPro" id="IPR000524">
    <property type="entry name" value="Tscrpt_reg_HTH_GntR"/>
</dbReference>
<reference evidence="6" key="2">
    <citation type="submission" date="2023-07" db="EMBL/GenBank/DDBJ databases">
        <title>Genomic analysis of Rhodococcus opacus VOC-14 with glycol ethers degradation activity.</title>
        <authorList>
            <person name="Narkevich D.A."/>
            <person name="Hlushen A.M."/>
            <person name="Akhremchuk A.E."/>
            <person name="Sikolenko M.A."/>
            <person name="Valentovich L.N."/>
        </authorList>
    </citation>
    <scope>NUCLEOTIDE SEQUENCE</scope>
    <source>
        <strain evidence="6">VOC-14</strain>
    </source>
</reference>
<keyword evidence="7" id="KW-1185">Reference proteome</keyword>